<dbReference type="EMBL" id="JX076770">
    <property type="protein sequence ID" value="AFL93413.1"/>
    <property type="molecule type" value="Genomic_DNA"/>
</dbReference>
<keyword evidence="1" id="KW-0175">Coiled coil</keyword>
<keyword evidence="3" id="KW-0614">Plasmid</keyword>
<proteinExistence type="predicted"/>
<dbReference type="EMBL" id="JQ904627">
    <property type="protein sequence ID" value="AFI71253.1"/>
    <property type="molecule type" value="Genomic_DNA"/>
</dbReference>
<dbReference type="AlphaFoldDB" id="I1WY14"/>
<feature type="coiled-coil region" evidence="1">
    <location>
        <begin position="9"/>
        <end position="78"/>
    </location>
</feature>
<organism evidence="3">
    <name type="scientific">Acinetobacter baumannii</name>
    <dbReference type="NCBI Taxonomy" id="470"/>
    <lineage>
        <taxon>Bacteria</taxon>
        <taxon>Pseudomonadati</taxon>
        <taxon>Pseudomonadota</taxon>
        <taxon>Gammaproteobacteria</taxon>
        <taxon>Moraxellales</taxon>
        <taxon>Moraxellaceae</taxon>
        <taxon>Acinetobacter</taxon>
        <taxon>Acinetobacter calcoaceticus/baumannii complex</taxon>
    </lineage>
</organism>
<dbReference type="EMBL" id="JF343536">
    <property type="protein sequence ID" value="AFI71246.1"/>
    <property type="molecule type" value="Genomic_DNA"/>
</dbReference>
<geneLocation type="plasmid" evidence="2">
    <name>pRAY*-v1</name>
</geneLocation>
<protein>
    <submittedName>
        <fullName evidence="2">Orf</fullName>
    </submittedName>
</protein>
<geneLocation type="plasmid" evidence="4">
    <name>pRAY*-v2</name>
</geneLocation>
<reference evidence="3" key="1">
    <citation type="journal article" date="2012" name="J. Antimicrob. Chemother.">
        <title>Variants of the gentamicin and tobramycin resistance plasmid pRAY are widely distributed in Acinetobacter.</title>
        <authorList>
            <person name="Hamidian M."/>
            <person name="Nigro S.J."/>
            <person name="Hall R.M."/>
        </authorList>
    </citation>
    <scope>NUCLEOTIDE SEQUENCE</scope>
    <source>
        <strain evidence="2">C2</strain>
        <strain evidence="3">D36</strain>
        <strain evidence="4">E7</strain>
        <plasmid evidence="3">pRAY*</plasmid>
        <plasmid evidence="2">pRAY*-v1</plasmid>
        <plasmid evidence="4">pRAY*-v2</plasmid>
    </source>
</reference>
<accession>I1WY14</accession>
<geneLocation type="plasmid" evidence="3">
    <name>pRAY*</name>
</geneLocation>
<sequence>MTELETQLLRIIEEQQQQLMQQQVQLQKQQQALDTMQTKIIQALSAQSKTIKSDQQSLQQAQKSLATMQKQFHELERSTASYTEQINGKVREMSLITANNEEILERISTTQHSVSSEVAKAQQNLLETSEILKKISSR</sequence>
<evidence type="ECO:0000256" key="1">
    <source>
        <dbReference type="SAM" id="Coils"/>
    </source>
</evidence>
<evidence type="ECO:0000313" key="2">
    <source>
        <dbReference type="EMBL" id="AFI71246.1"/>
    </source>
</evidence>
<evidence type="ECO:0000313" key="3">
    <source>
        <dbReference type="EMBL" id="AFI71253.1"/>
    </source>
</evidence>
<evidence type="ECO:0000313" key="4">
    <source>
        <dbReference type="EMBL" id="AFL93413.1"/>
    </source>
</evidence>
<name>I1WY14_ACIBA</name>